<dbReference type="AlphaFoldDB" id="A0A8J5K9L5"/>
<keyword evidence="2" id="KW-1185">Reference proteome</keyword>
<evidence type="ECO:0000313" key="1">
    <source>
        <dbReference type="EMBL" id="KAG7169679.1"/>
    </source>
</evidence>
<evidence type="ECO:0000313" key="2">
    <source>
        <dbReference type="Proteomes" id="UP000747542"/>
    </source>
</evidence>
<accession>A0A8J5K9L5</accession>
<comment type="caution">
    <text evidence="1">The sequence shown here is derived from an EMBL/GenBank/DDBJ whole genome shotgun (WGS) entry which is preliminary data.</text>
</comment>
<proteinExistence type="predicted"/>
<protein>
    <submittedName>
        <fullName evidence="1">Uncharacterized protein</fullName>
    </submittedName>
</protein>
<gene>
    <name evidence="1" type="ORF">Hamer_G013301</name>
</gene>
<sequence>MSAVQPTTTPHHQQDLLQQHMTTLYDHLLQETTTPHHHDLLQQHTKTLHDLFLQQSSPDGRSARDSGYGGGGCGGFEVFAFLAFLVALLDLLLDLNDMNDGGGGMRQLREVHTAPEGSLDCTNKLEAWEGIWAAGVLADGVLQAVTSPPACGHAYLCQAAATAAARGPLPATITRLVGDWLTRWPSLSSSQLGQITLQASSTLSCPPDHLLYNCSADSTLT</sequence>
<dbReference type="EMBL" id="JAHLQT010015640">
    <property type="protein sequence ID" value="KAG7169679.1"/>
    <property type="molecule type" value="Genomic_DNA"/>
</dbReference>
<organism evidence="1 2">
    <name type="scientific">Homarus americanus</name>
    <name type="common">American lobster</name>
    <dbReference type="NCBI Taxonomy" id="6706"/>
    <lineage>
        <taxon>Eukaryota</taxon>
        <taxon>Metazoa</taxon>
        <taxon>Ecdysozoa</taxon>
        <taxon>Arthropoda</taxon>
        <taxon>Crustacea</taxon>
        <taxon>Multicrustacea</taxon>
        <taxon>Malacostraca</taxon>
        <taxon>Eumalacostraca</taxon>
        <taxon>Eucarida</taxon>
        <taxon>Decapoda</taxon>
        <taxon>Pleocyemata</taxon>
        <taxon>Astacidea</taxon>
        <taxon>Nephropoidea</taxon>
        <taxon>Nephropidae</taxon>
        <taxon>Homarus</taxon>
    </lineage>
</organism>
<reference evidence="1" key="1">
    <citation type="journal article" date="2021" name="Sci. Adv.">
        <title>The American lobster genome reveals insights on longevity, neural, and immune adaptations.</title>
        <authorList>
            <person name="Polinski J.M."/>
            <person name="Zimin A.V."/>
            <person name="Clark K.F."/>
            <person name="Kohn A.B."/>
            <person name="Sadowski N."/>
            <person name="Timp W."/>
            <person name="Ptitsyn A."/>
            <person name="Khanna P."/>
            <person name="Romanova D.Y."/>
            <person name="Williams P."/>
            <person name="Greenwood S.J."/>
            <person name="Moroz L.L."/>
            <person name="Walt D.R."/>
            <person name="Bodnar A.G."/>
        </authorList>
    </citation>
    <scope>NUCLEOTIDE SEQUENCE</scope>
    <source>
        <strain evidence="1">GMGI-L3</strain>
    </source>
</reference>
<name>A0A8J5K9L5_HOMAM</name>
<dbReference type="Proteomes" id="UP000747542">
    <property type="component" value="Unassembled WGS sequence"/>
</dbReference>